<evidence type="ECO:0000256" key="4">
    <source>
        <dbReference type="SAM" id="MobiDB-lite"/>
    </source>
</evidence>
<feature type="region of interest" description="Disordered" evidence="4">
    <location>
        <begin position="77"/>
        <end position="130"/>
    </location>
</feature>
<dbReference type="PANTHER" id="PTHR12933">
    <property type="entry name" value="ORF PROTEIN-RELATED"/>
    <property type="match status" value="1"/>
</dbReference>
<dbReference type="GO" id="GO:0000462">
    <property type="term" value="P:maturation of SSU-rRNA from tricistronic rRNA transcript (SSU-rRNA, 5.8S rRNA, LSU-rRNA)"/>
    <property type="evidence" value="ECO:0000318"/>
    <property type="project" value="GO_Central"/>
</dbReference>
<evidence type="ECO:0000256" key="1">
    <source>
        <dbReference type="ARBA" id="ARBA00004604"/>
    </source>
</evidence>
<dbReference type="Gramene" id="Ma03_t13500.1">
    <property type="protein sequence ID" value="Ma03_p13500.1"/>
    <property type="gene ID" value="Ma03_g13500"/>
</dbReference>
<dbReference type="GO" id="GO:0005730">
    <property type="term" value="C:nucleolus"/>
    <property type="evidence" value="ECO:0000318"/>
    <property type="project" value="GO_Central"/>
</dbReference>
<name>A0A804IBN4_MUSAM</name>
<evidence type="ECO:0000259" key="5">
    <source>
        <dbReference type="Pfam" id="PF06862"/>
    </source>
</evidence>
<dbReference type="InParanoid" id="A0A804IBN4"/>
<dbReference type="GO" id="GO:0032040">
    <property type="term" value="C:small-subunit processome"/>
    <property type="evidence" value="ECO:0000318"/>
    <property type="project" value="GO_Central"/>
</dbReference>
<organism evidence="8 9">
    <name type="scientific">Musa acuminata subsp. malaccensis</name>
    <name type="common">Wild banana</name>
    <name type="synonym">Musa malaccensis</name>
    <dbReference type="NCBI Taxonomy" id="214687"/>
    <lineage>
        <taxon>Eukaryota</taxon>
        <taxon>Viridiplantae</taxon>
        <taxon>Streptophyta</taxon>
        <taxon>Embryophyta</taxon>
        <taxon>Tracheophyta</taxon>
        <taxon>Spermatophyta</taxon>
        <taxon>Magnoliopsida</taxon>
        <taxon>Liliopsida</taxon>
        <taxon>Zingiberales</taxon>
        <taxon>Musaceae</taxon>
        <taxon>Musa</taxon>
    </lineage>
</organism>
<feature type="region of interest" description="Disordered" evidence="4">
    <location>
        <begin position="380"/>
        <end position="405"/>
    </location>
</feature>
<gene>
    <name evidence="7" type="ORF">GSMUA_216370.1</name>
</gene>
<feature type="compositionally biased region" description="Low complexity" evidence="4">
    <location>
        <begin position="102"/>
        <end position="125"/>
    </location>
</feature>
<protein>
    <submittedName>
        <fullName evidence="7">(wild Malaysian banana) hypothetical protein</fullName>
    </submittedName>
</protein>
<feature type="compositionally biased region" description="Basic residues" evidence="4">
    <location>
        <begin position="1"/>
        <end position="10"/>
    </location>
</feature>
<dbReference type="AlphaFoldDB" id="A0A804IBN4"/>
<comment type="subcellular location">
    <subcellularLocation>
        <location evidence="1">Nucleus</location>
        <location evidence="1">Nucleolus</location>
    </subcellularLocation>
</comment>
<evidence type="ECO:0000259" key="6">
    <source>
        <dbReference type="Pfam" id="PF22916"/>
    </source>
</evidence>
<reference evidence="7" key="1">
    <citation type="submission" date="2021-03" db="EMBL/GenBank/DDBJ databases">
        <authorList>
            <consortium name="Genoscope - CEA"/>
            <person name="William W."/>
        </authorList>
    </citation>
    <scope>NUCLEOTIDE SEQUENCE</scope>
    <source>
        <strain evidence="7">Doubled-haploid Pahang</strain>
    </source>
</reference>
<accession>A0A804IBN4</accession>
<dbReference type="EMBL" id="HG996468">
    <property type="protein sequence ID" value="CAG1850051.1"/>
    <property type="molecule type" value="Genomic_DNA"/>
</dbReference>
<dbReference type="InterPro" id="IPR053939">
    <property type="entry name" value="UTP25_C"/>
</dbReference>
<dbReference type="GO" id="GO:0034511">
    <property type="term" value="F:U3 snoRNA binding"/>
    <property type="evidence" value="ECO:0000318"/>
    <property type="project" value="GO_Central"/>
</dbReference>
<dbReference type="FunCoup" id="A0A804IBN4">
    <property type="interactions" value="3794"/>
</dbReference>
<evidence type="ECO:0000313" key="8">
    <source>
        <dbReference type="EnsemblPlants" id="Ma03_p13500.1"/>
    </source>
</evidence>
<dbReference type="GO" id="GO:0019843">
    <property type="term" value="F:rRNA binding"/>
    <property type="evidence" value="ECO:0000318"/>
    <property type="project" value="GO_Central"/>
</dbReference>
<feature type="compositionally biased region" description="Acidic residues" evidence="4">
    <location>
        <begin position="380"/>
        <end position="390"/>
    </location>
</feature>
<feature type="region of interest" description="Disordered" evidence="4">
    <location>
        <begin position="1"/>
        <end position="55"/>
    </location>
</feature>
<proteinExistence type="inferred from homology"/>
<dbReference type="OMA" id="QNWAHLE"/>
<feature type="domain" description="UTP25 NTP hydrolase-like" evidence="6">
    <location>
        <begin position="265"/>
        <end position="549"/>
    </location>
</feature>
<dbReference type="Pfam" id="PF22916">
    <property type="entry name" value="UTP25_NTPase-like"/>
    <property type="match status" value="1"/>
</dbReference>
<keyword evidence="9" id="KW-1185">Reference proteome</keyword>
<evidence type="ECO:0000313" key="7">
    <source>
        <dbReference type="EMBL" id="CAG1850051.1"/>
    </source>
</evidence>
<evidence type="ECO:0000256" key="3">
    <source>
        <dbReference type="ARBA" id="ARBA00023242"/>
    </source>
</evidence>
<feature type="domain" description="UTP25 C-terminal" evidence="5">
    <location>
        <begin position="560"/>
        <end position="737"/>
    </location>
</feature>
<reference evidence="8" key="2">
    <citation type="submission" date="2021-05" db="UniProtKB">
        <authorList>
            <consortium name="EnsemblPlants"/>
        </authorList>
    </citation>
    <scope>IDENTIFICATION</scope>
    <source>
        <strain evidence="8">subsp. malaccensis</strain>
    </source>
</reference>
<dbReference type="EnsemblPlants" id="Ma03_t13500.1">
    <property type="protein sequence ID" value="Ma03_p13500.1"/>
    <property type="gene ID" value="Ma03_g13500"/>
</dbReference>
<dbReference type="InterPro" id="IPR053940">
    <property type="entry name" value="UTP25_NTPase-like"/>
</dbReference>
<evidence type="ECO:0000256" key="2">
    <source>
        <dbReference type="ARBA" id="ARBA00009223"/>
    </source>
</evidence>
<comment type="similarity">
    <text evidence="2">Belongs to the UTP25 family.</text>
</comment>
<dbReference type="OrthoDB" id="10264378at2759"/>
<keyword evidence="3" id="KW-0539">Nucleus</keyword>
<dbReference type="InterPro" id="IPR010678">
    <property type="entry name" value="UTP25"/>
</dbReference>
<evidence type="ECO:0000313" key="9">
    <source>
        <dbReference type="Proteomes" id="UP000012960"/>
    </source>
</evidence>
<sequence>MSPRVGHKRPKTLEKCKIMKHSRKKLLGDKPKDGPLPSSTGHSLDKPLSDVGLEDDTKDASVFDNLLKILGSNSKKLASIYRKRQREQEGRSDTEEEDDSRSQSSSLPDGADTGAGSGTESSSEAAEGDDVQDAVVNHYHIDEDGDEDATSDANDFQDMENEYRIDGEAACTSSFHGHLGHDLTNEEVEKLLKKQWKFKWEMPATEMPMSKWVGTGDAMTMDTSTDLVYGLKQKLYNNWLSICKSSGSSDFGSSRQKFFSLCHTYRDILHCNKKPFYLKGNEEDSSIMDAYIIHALNHVYWTRDLVIKNDAKLTKQQEDKKEEILSGGTYLDQGFTRPKVMFLLPLGSIAMRVVKRLIELTPLANKANVEHINRFTEEFGAVDEEDEGEAENSKSQKPTKPSDFQALFGGNNNDHFMLGIKLTKRSIKLYSDFYSSDIIVASPLGLITKIGEAEVDKEKDVDYLSSIEVLIIDHADVISMQNWSHVNTAVEQLNRIPSKQHGTDIMRIRQWYLDGHARFYRQTILLTSFVNPEMNALFNRSCLNYKGKVKLISQYKGVLPKILLPVRQVYERFDAKSVMDADDARLDYFCKKVFPKLKDSIEGGTLLFVSSYFEFVRIRNFLKSQNASFCLLGEYTKPSDISRARVWFFEGKRKIMLYTERAHFYHRYKIRGIQNIIIYSLPERKEFYPEIINMLDESKNMMCSILFSRFDQFKLERIVGTVAAKKMSSSEKGIFVFC</sequence>
<dbReference type="PANTHER" id="PTHR12933:SF0">
    <property type="entry name" value="U3 SMALL NUCLEOLAR RNA-ASSOCIATED PROTEIN 25 HOMOLOG"/>
    <property type="match status" value="1"/>
</dbReference>
<dbReference type="Proteomes" id="UP000012960">
    <property type="component" value="Unplaced"/>
</dbReference>
<dbReference type="Pfam" id="PF06862">
    <property type="entry name" value="Utp25_C"/>
    <property type="match status" value="1"/>
</dbReference>